<evidence type="ECO:0000313" key="2">
    <source>
        <dbReference type="Proteomes" id="UP000789525"/>
    </source>
</evidence>
<reference evidence="1" key="1">
    <citation type="submission" date="2021-06" db="EMBL/GenBank/DDBJ databases">
        <authorList>
            <person name="Kallberg Y."/>
            <person name="Tangrot J."/>
            <person name="Rosling A."/>
        </authorList>
    </citation>
    <scope>NUCLEOTIDE SEQUENCE</scope>
    <source>
        <strain evidence="1">CL356</strain>
    </source>
</reference>
<sequence length="192" mass="21730">MSFKIPPPQQQYHSQNPYPATAVPPGADLRLAQKLQDEDAPPLPPIPENHQYNHYPSYQNNLSHCHHHNPSVIYASPNQPPLPYVQPGPYANGVGYYYSTQSHPFYNAQASHQHAPYRSVEEEDNSPNCLTGLYERFISVILIFAVITPLLPSCVIAVRFSRIKERASPGDIVLPYIIVIIVAVLYFRNDFH</sequence>
<proteinExistence type="predicted"/>
<evidence type="ECO:0000313" key="1">
    <source>
        <dbReference type="EMBL" id="CAG8452435.1"/>
    </source>
</evidence>
<gene>
    <name evidence="1" type="ORF">ACOLOM_LOCUS811</name>
</gene>
<organism evidence="1 2">
    <name type="scientific">Acaulospora colombiana</name>
    <dbReference type="NCBI Taxonomy" id="27376"/>
    <lineage>
        <taxon>Eukaryota</taxon>
        <taxon>Fungi</taxon>
        <taxon>Fungi incertae sedis</taxon>
        <taxon>Mucoromycota</taxon>
        <taxon>Glomeromycotina</taxon>
        <taxon>Glomeromycetes</taxon>
        <taxon>Diversisporales</taxon>
        <taxon>Acaulosporaceae</taxon>
        <taxon>Acaulospora</taxon>
    </lineage>
</organism>
<dbReference type="EMBL" id="CAJVPT010000891">
    <property type="protein sequence ID" value="CAG8452435.1"/>
    <property type="molecule type" value="Genomic_DNA"/>
</dbReference>
<accession>A0ACA9K4U7</accession>
<name>A0ACA9K4U7_9GLOM</name>
<comment type="caution">
    <text evidence="1">The sequence shown here is derived from an EMBL/GenBank/DDBJ whole genome shotgun (WGS) entry which is preliminary data.</text>
</comment>
<dbReference type="Proteomes" id="UP000789525">
    <property type="component" value="Unassembled WGS sequence"/>
</dbReference>
<keyword evidence="2" id="KW-1185">Reference proteome</keyword>
<feature type="non-terminal residue" evidence="1">
    <location>
        <position position="192"/>
    </location>
</feature>
<protein>
    <submittedName>
        <fullName evidence="1">5927_t:CDS:1</fullName>
    </submittedName>
</protein>